<evidence type="ECO:0000313" key="3">
    <source>
        <dbReference type="EMBL" id="BAY57675.1"/>
    </source>
</evidence>
<dbReference type="AlphaFoldDB" id="A0A1Z4JLN1"/>
<proteinExistence type="predicted"/>
<feature type="coiled-coil region" evidence="1">
    <location>
        <begin position="3"/>
        <end position="77"/>
    </location>
</feature>
<keyword evidence="2" id="KW-0472">Membrane</keyword>
<organism evidence="3 4">
    <name type="scientific">Leptolyngbya boryana NIES-2135</name>
    <dbReference type="NCBI Taxonomy" id="1973484"/>
    <lineage>
        <taxon>Bacteria</taxon>
        <taxon>Bacillati</taxon>
        <taxon>Cyanobacteriota</taxon>
        <taxon>Cyanophyceae</taxon>
        <taxon>Leptolyngbyales</taxon>
        <taxon>Leptolyngbyaceae</taxon>
        <taxon>Leptolyngbya group</taxon>
        <taxon>Leptolyngbya</taxon>
    </lineage>
</organism>
<dbReference type="Proteomes" id="UP000217895">
    <property type="component" value="Chromosome"/>
</dbReference>
<evidence type="ECO:0000256" key="1">
    <source>
        <dbReference type="SAM" id="Coils"/>
    </source>
</evidence>
<feature type="transmembrane region" description="Helical" evidence="2">
    <location>
        <begin position="84"/>
        <end position="107"/>
    </location>
</feature>
<keyword evidence="1" id="KW-0175">Coiled coil</keyword>
<dbReference type="EMBL" id="AP018203">
    <property type="protein sequence ID" value="BAY57675.1"/>
    <property type="molecule type" value="Genomic_DNA"/>
</dbReference>
<accession>A0A1Z4JLN1</accession>
<protein>
    <recommendedName>
        <fullName evidence="5">DUF2203 domain-containing protein</fullName>
    </recommendedName>
</protein>
<keyword evidence="4" id="KW-1185">Reference proteome</keyword>
<reference evidence="3 4" key="1">
    <citation type="submission" date="2017-06" db="EMBL/GenBank/DDBJ databases">
        <title>Genome sequencing of cyanobaciteial culture collection at National Institute for Environmental Studies (NIES).</title>
        <authorList>
            <person name="Hirose Y."/>
            <person name="Shimura Y."/>
            <person name="Fujisawa T."/>
            <person name="Nakamura Y."/>
            <person name="Kawachi M."/>
        </authorList>
    </citation>
    <scope>NUCLEOTIDE SEQUENCE [LARGE SCALE GENOMIC DNA]</scope>
    <source>
        <strain evidence="3 4">NIES-2135</strain>
    </source>
</reference>
<name>A0A1Z4JLN1_LEPBY</name>
<keyword evidence="2" id="KW-1133">Transmembrane helix</keyword>
<evidence type="ECO:0000313" key="4">
    <source>
        <dbReference type="Proteomes" id="UP000217895"/>
    </source>
</evidence>
<gene>
    <name evidence="3" type="ORF">NIES2135_45460</name>
</gene>
<evidence type="ECO:0000256" key="2">
    <source>
        <dbReference type="SAM" id="Phobius"/>
    </source>
</evidence>
<evidence type="ECO:0008006" key="5">
    <source>
        <dbReference type="Google" id="ProtNLM"/>
    </source>
</evidence>
<keyword evidence="2" id="KW-0812">Transmembrane</keyword>
<sequence>MSASQSESEETNFEQNLENVERSLNALKDRYAQVQQDQQRKAELETQKESAKLKTELREIEQQLEELELNLESRLFSWSGLTEIFWLAVRFGGLGIAIGWSLAFVTLKNPTPNSSSTPSSLSSPK</sequence>